<dbReference type="Proteomes" id="UP000440578">
    <property type="component" value="Unassembled WGS sequence"/>
</dbReference>
<dbReference type="InterPro" id="IPR019791">
    <property type="entry name" value="Haem_peroxidase_animal"/>
</dbReference>
<organism evidence="3 4">
    <name type="scientific">Amphibalanus amphitrite</name>
    <name type="common">Striped barnacle</name>
    <name type="synonym">Balanus amphitrite</name>
    <dbReference type="NCBI Taxonomy" id="1232801"/>
    <lineage>
        <taxon>Eukaryota</taxon>
        <taxon>Metazoa</taxon>
        <taxon>Ecdysozoa</taxon>
        <taxon>Arthropoda</taxon>
        <taxon>Crustacea</taxon>
        <taxon>Multicrustacea</taxon>
        <taxon>Cirripedia</taxon>
        <taxon>Thoracica</taxon>
        <taxon>Thoracicalcarea</taxon>
        <taxon>Balanomorpha</taxon>
        <taxon>Balanoidea</taxon>
        <taxon>Balanidae</taxon>
        <taxon>Amphibalaninae</taxon>
        <taxon>Amphibalanus</taxon>
    </lineage>
</organism>
<dbReference type="GO" id="GO:0004601">
    <property type="term" value="F:peroxidase activity"/>
    <property type="evidence" value="ECO:0007669"/>
    <property type="project" value="UniProtKB-KW"/>
</dbReference>
<dbReference type="Pfam" id="PF03098">
    <property type="entry name" value="An_peroxidase"/>
    <property type="match status" value="1"/>
</dbReference>
<dbReference type="EMBL" id="VIIS01000428">
    <property type="protein sequence ID" value="KAF0309186.1"/>
    <property type="molecule type" value="Genomic_DNA"/>
</dbReference>
<dbReference type="CDD" id="cd09823">
    <property type="entry name" value="peroxinectin_like"/>
    <property type="match status" value="1"/>
</dbReference>
<dbReference type="InterPro" id="IPR037120">
    <property type="entry name" value="Haem_peroxidase_sf_animal"/>
</dbReference>
<dbReference type="SUPFAM" id="SSF48113">
    <property type="entry name" value="Heme-dependent peroxidases"/>
    <property type="match status" value="1"/>
</dbReference>
<keyword evidence="1 3" id="KW-0560">Oxidoreductase</keyword>
<feature type="region of interest" description="Disordered" evidence="2">
    <location>
        <begin position="20"/>
        <end position="44"/>
    </location>
</feature>
<evidence type="ECO:0000256" key="1">
    <source>
        <dbReference type="ARBA" id="ARBA00022559"/>
    </source>
</evidence>
<protein>
    <submittedName>
        <fullName evidence="3">Chorion peroxidase</fullName>
    </submittedName>
</protein>
<evidence type="ECO:0000313" key="3">
    <source>
        <dbReference type="EMBL" id="KAF0309186.1"/>
    </source>
</evidence>
<dbReference type="PANTHER" id="PTHR11475:SF109">
    <property type="entry name" value="CHORION PEROXIDASE-LIKE PROTEIN"/>
    <property type="match status" value="1"/>
</dbReference>
<dbReference type="GO" id="GO:0020037">
    <property type="term" value="F:heme binding"/>
    <property type="evidence" value="ECO:0007669"/>
    <property type="project" value="InterPro"/>
</dbReference>
<accession>A0A6A4WP49</accession>
<sequence length="939" mass="104115">MGPADPNLVGGAAVASAVVRGQSPSARAVSSSRPPPTSAFRRRPGRGSVWCVCARPGGMSSLGGSSSQQEPVCVESQRTTFRPGSLSGSAGDLSRSGVQVTARVLFGPVVSISKLNTSSNKTKAPPSKTLLVACACWLQLRPASGQWGAADLAGRQTGTPGTRELSTLISLAELGLNHTQYLYDVLEPDIYRTGLSLSPDEPGSYLAAFNRQRPRAKHLAKYGYASLHASRLISKRYQLARQHMVQLQEVSVRGTDLYDGCPTKSPEPDQTEPCPPLSVYFRTADGSCNNANSRYLGAAMTPFARFLPPRYNDGVQTARRSVNGGTPLPSARDVSLTVHRDVNLTSTRITMMVMQWGQFLDHDLTSSAQARGFNGSVPRCCLDGRELPVDERHPDCMPINIPTYDPFYSRFNQTCMEFVRSSPAPRPDCTLGPRDQINQITSYLDASNVYGSSDEEMTQLRLFNGGMLRYTHLRYRKPLLPPGGADVHSECRMTNDNLYCFTAGDDRVNEQPGLTSMHTLWLREHNRVARELARFNPGWGDDRLFHESRKVVGAMMQVITYNEWLPVVLGRSVIKIFDVTLQNSSPADISLHKELMNPAQLHNIGSVDRLMFGLLYQPAQRRDVFISRELTNRLFQTNQPFGMDLASINIQRGRDHGLPPYNTWRRECGLRRFTNWGQLLKVMDDDSVGRLRVAYKHLDDIDLFAGGLAERPVKGGLVGPTFSCIIGQQFLNLKVGDRFWFENGGMKSSFTPSQLHQLRKTTLARVLCDNLDDIDVVRPLVMRTGFVSERNRPVSCQLIRRVSLRPWAENQEPPPRPSPSPPPPPAEPAISRPAEAFQFTPKNRVRLNITALGQQQIAELAEIHSSLNNRRPSPQYLLEDELEAAQEPAENYLEELPAPLPASIAYTGRPLYDLLDLGDLLARRPVRRRRAAGATPPAA</sequence>
<dbReference type="AlphaFoldDB" id="A0A6A4WP49"/>
<feature type="region of interest" description="Disordered" evidence="2">
    <location>
        <begin position="806"/>
        <end position="830"/>
    </location>
</feature>
<keyword evidence="1 3" id="KW-0575">Peroxidase</keyword>
<evidence type="ECO:0000256" key="2">
    <source>
        <dbReference type="SAM" id="MobiDB-lite"/>
    </source>
</evidence>
<dbReference type="Gene3D" id="1.10.640.10">
    <property type="entry name" value="Haem peroxidase domain superfamily, animal type"/>
    <property type="match status" value="2"/>
</dbReference>
<feature type="compositionally biased region" description="Pro residues" evidence="2">
    <location>
        <begin position="812"/>
        <end position="827"/>
    </location>
</feature>
<dbReference type="InterPro" id="IPR010255">
    <property type="entry name" value="Haem_peroxidase_sf"/>
</dbReference>
<comment type="caution">
    <text evidence="3">The sequence shown here is derived from an EMBL/GenBank/DDBJ whole genome shotgun (WGS) entry which is preliminary data.</text>
</comment>
<gene>
    <name evidence="3" type="primary">pxt_0</name>
    <name evidence="3" type="ORF">FJT64_019674</name>
</gene>
<name>A0A6A4WP49_AMPAM</name>
<reference evidence="3 4" key="1">
    <citation type="submission" date="2019-07" db="EMBL/GenBank/DDBJ databases">
        <title>Draft genome assembly of a fouling barnacle, Amphibalanus amphitrite (Darwin, 1854): The first reference genome for Thecostraca.</title>
        <authorList>
            <person name="Kim W."/>
        </authorList>
    </citation>
    <scope>NUCLEOTIDE SEQUENCE [LARGE SCALE GENOMIC DNA]</scope>
    <source>
        <strain evidence="3">SNU_AA5</strain>
        <tissue evidence="3">Soma without cirri and trophi</tissue>
    </source>
</reference>
<dbReference type="PROSITE" id="PS50292">
    <property type="entry name" value="PEROXIDASE_3"/>
    <property type="match status" value="1"/>
</dbReference>
<dbReference type="OrthoDB" id="823504at2759"/>
<dbReference type="PRINTS" id="PR00457">
    <property type="entry name" value="ANPEROXIDASE"/>
</dbReference>
<feature type="compositionally biased region" description="Low complexity" evidence="2">
    <location>
        <begin position="20"/>
        <end position="32"/>
    </location>
</feature>
<dbReference type="PANTHER" id="PTHR11475">
    <property type="entry name" value="OXIDASE/PEROXIDASE"/>
    <property type="match status" value="1"/>
</dbReference>
<dbReference type="GO" id="GO:0006979">
    <property type="term" value="P:response to oxidative stress"/>
    <property type="evidence" value="ECO:0007669"/>
    <property type="project" value="InterPro"/>
</dbReference>
<keyword evidence="4" id="KW-1185">Reference proteome</keyword>
<proteinExistence type="predicted"/>
<evidence type="ECO:0000313" key="4">
    <source>
        <dbReference type="Proteomes" id="UP000440578"/>
    </source>
</evidence>